<comment type="caution">
    <text evidence="2">The sequence shown here is derived from an EMBL/GenBank/DDBJ whole genome shotgun (WGS) entry which is preliminary data.</text>
</comment>
<evidence type="ECO:0000313" key="2">
    <source>
        <dbReference type="EMBL" id="GMI19643.1"/>
    </source>
</evidence>
<feature type="compositionally biased region" description="Gly residues" evidence="1">
    <location>
        <begin position="1"/>
        <end position="12"/>
    </location>
</feature>
<accession>A0ABQ6M597</accession>
<protein>
    <submittedName>
        <fullName evidence="2">Uncharacterized protein</fullName>
    </submittedName>
</protein>
<keyword evidence="3" id="KW-1185">Reference proteome</keyword>
<name>A0ABQ6M597_9STRA</name>
<dbReference type="EMBL" id="BRYB01002449">
    <property type="protein sequence ID" value="GMI19643.1"/>
    <property type="molecule type" value="Genomic_DNA"/>
</dbReference>
<feature type="non-terminal residue" evidence="2">
    <location>
        <position position="1"/>
    </location>
</feature>
<proteinExistence type="predicted"/>
<organism evidence="2 3">
    <name type="scientific">Tetraparma gracilis</name>
    <dbReference type="NCBI Taxonomy" id="2962635"/>
    <lineage>
        <taxon>Eukaryota</taxon>
        <taxon>Sar</taxon>
        <taxon>Stramenopiles</taxon>
        <taxon>Ochrophyta</taxon>
        <taxon>Bolidophyceae</taxon>
        <taxon>Parmales</taxon>
        <taxon>Triparmaceae</taxon>
        <taxon>Tetraparma</taxon>
    </lineage>
</organism>
<dbReference type="Proteomes" id="UP001165060">
    <property type="component" value="Unassembled WGS sequence"/>
</dbReference>
<gene>
    <name evidence="2" type="ORF">TeGR_g5904</name>
</gene>
<sequence>PPPPDGGGGSGGDPALPPRDDGGDGGGDGEDIQEAYIAAFEGEERAEYTAESATMWCPVCAKNLPLGSFSKGQRRQGENGEMVKFCKQCNPHQPREEINVKTRSSLQAEFDAAVSGPPFTADNQAAMNELARELGRAKQVAAFIHMWDRLKAAKCLDPATVEASKRLHGPKKAKLGKRQLKVPKAAGPTLAPARRLHKIVKGGQMSMRSNKALEVWDEALNALRLHRTDRGGKAFFKGGPLKGSQKDSLIGWLRKKLGVDKDTARGLTTKLQQTTLGKEVIYQSR</sequence>
<feature type="region of interest" description="Disordered" evidence="1">
    <location>
        <begin position="1"/>
        <end position="32"/>
    </location>
</feature>
<reference evidence="2 3" key="1">
    <citation type="journal article" date="2023" name="Commun. Biol.">
        <title>Genome analysis of Parmales, the sister group of diatoms, reveals the evolutionary specialization of diatoms from phago-mixotrophs to photoautotrophs.</title>
        <authorList>
            <person name="Ban H."/>
            <person name="Sato S."/>
            <person name="Yoshikawa S."/>
            <person name="Yamada K."/>
            <person name="Nakamura Y."/>
            <person name="Ichinomiya M."/>
            <person name="Sato N."/>
            <person name="Blanc-Mathieu R."/>
            <person name="Endo H."/>
            <person name="Kuwata A."/>
            <person name="Ogata H."/>
        </authorList>
    </citation>
    <scope>NUCLEOTIDE SEQUENCE [LARGE SCALE GENOMIC DNA]</scope>
</reference>
<evidence type="ECO:0000313" key="3">
    <source>
        <dbReference type="Proteomes" id="UP001165060"/>
    </source>
</evidence>
<evidence type="ECO:0000256" key="1">
    <source>
        <dbReference type="SAM" id="MobiDB-lite"/>
    </source>
</evidence>